<feature type="transmembrane region" description="Helical" evidence="6">
    <location>
        <begin position="96"/>
        <end position="120"/>
    </location>
</feature>
<feature type="transmembrane region" description="Helical" evidence="6">
    <location>
        <begin position="132"/>
        <end position="154"/>
    </location>
</feature>
<protein>
    <submittedName>
        <fullName evidence="7">MFS transporter</fullName>
    </submittedName>
</protein>
<dbReference type="PANTHER" id="PTHR23513:SF11">
    <property type="entry name" value="STAPHYLOFERRIN A TRANSPORTER"/>
    <property type="match status" value="1"/>
</dbReference>
<keyword evidence="3 6" id="KW-0812">Transmembrane</keyword>
<dbReference type="Gene3D" id="1.20.1250.20">
    <property type="entry name" value="MFS general substrate transporter like domains"/>
    <property type="match status" value="1"/>
</dbReference>
<feature type="transmembrane region" description="Helical" evidence="6">
    <location>
        <begin position="35"/>
        <end position="57"/>
    </location>
</feature>
<accession>A0A2X0IGG9</accession>
<feature type="transmembrane region" description="Helical" evidence="6">
    <location>
        <begin position="277"/>
        <end position="294"/>
    </location>
</feature>
<reference evidence="7 8" key="1">
    <citation type="submission" date="2018-06" db="EMBL/GenBank/DDBJ databases">
        <title>Streptacidiphilus pinicola sp. nov., isolated from pine grove soil.</title>
        <authorList>
            <person name="Roh S.G."/>
            <person name="Park S."/>
            <person name="Kim M.-K."/>
            <person name="Yun B.-R."/>
            <person name="Park J."/>
            <person name="Kim M.J."/>
            <person name="Kim Y.S."/>
            <person name="Kim S.B."/>
        </authorList>
    </citation>
    <scope>NUCLEOTIDE SEQUENCE [LARGE SCALE GENOMIC DNA]</scope>
    <source>
        <strain evidence="7 8">MMS16-CNU450</strain>
    </source>
</reference>
<sequence>MRTERLLLGAAFATALGNNVQLISGALLMIRQQHTMLSVGWLFIAVALPQALLSPFFGRVADRFDRRRLWIGCDLSSAGLALALPVWLAAGGSTAVGVYGANFALALVSALFLPVSAALVKERVEGARLRRFNGGFETATQAGMLLSATVGGLAVQRFGAPPLLVFNAATFAISAVCAVLVGTRRPAPAPAPGTPLPATTTEPTAVTSLSLRRVIVLYAQGSVVVTVFNALLPTFVLAELHRGAGTFGAVDALGSLGFLLAAAVYRQVARRHPDLRIALVGFLACNVLMVLQGLFGVLGLVLLVPSGAFVFGQARIASRNLLMATADTDTIGRAFGRANAGGLAATIVAMLVVATVTDHSDARYGFATTALLGALATLSAALQHRRAVRPRATPVVPQAAATPAILEGGRAVAGKAPSA</sequence>
<dbReference type="CDD" id="cd06173">
    <property type="entry name" value="MFS_MefA_like"/>
    <property type="match status" value="1"/>
</dbReference>
<feature type="transmembrane region" description="Helical" evidence="6">
    <location>
        <begin position="244"/>
        <end position="265"/>
    </location>
</feature>
<evidence type="ECO:0000256" key="6">
    <source>
        <dbReference type="SAM" id="Phobius"/>
    </source>
</evidence>
<keyword evidence="4 6" id="KW-1133">Transmembrane helix</keyword>
<evidence type="ECO:0000256" key="1">
    <source>
        <dbReference type="ARBA" id="ARBA00004651"/>
    </source>
</evidence>
<feature type="transmembrane region" description="Helical" evidence="6">
    <location>
        <begin position="215"/>
        <end position="238"/>
    </location>
</feature>
<keyword evidence="5 6" id="KW-0472">Membrane</keyword>
<dbReference type="EMBL" id="QKYN01000082">
    <property type="protein sequence ID" value="RAG83637.1"/>
    <property type="molecule type" value="Genomic_DNA"/>
</dbReference>
<dbReference type="OrthoDB" id="3806756at2"/>
<evidence type="ECO:0000256" key="2">
    <source>
        <dbReference type="ARBA" id="ARBA00022475"/>
    </source>
</evidence>
<feature type="transmembrane region" description="Helical" evidence="6">
    <location>
        <begin position="300"/>
        <end position="317"/>
    </location>
</feature>
<comment type="subcellular location">
    <subcellularLocation>
        <location evidence="1">Cell membrane</location>
        <topology evidence="1">Multi-pass membrane protein</topology>
    </subcellularLocation>
</comment>
<dbReference type="Pfam" id="PF07690">
    <property type="entry name" value="MFS_1"/>
    <property type="match status" value="1"/>
</dbReference>
<name>A0A2X0IGG9_9ACTN</name>
<evidence type="ECO:0000256" key="3">
    <source>
        <dbReference type="ARBA" id="ARBA00022692"/>
    </source>
</evidence>
<dbReference type="PANTHER" id="PTHR23513">
    <property type="entry name" value="INTEGRAL MEMBRANE EFFLUX PROTEIN-RELATED"/>
    <property type="match status" value="1"/>
</dbReference>
<evidence type="ECO:0000256" key="4">
    <source>
        <dbReference type="ARBA" id="ARBA00022989"/>
    </source>
</evidence>
<keyword evidence="2" id="KW-1003">Cell membrane</keyword>
<evidence type="ECO:0000313" key="7">
    <source>
        <dbReference type="EMBL" id="RAG83637.1"/>
    </source>
</evidence>
<dbReference type="AlphaFoldDB" id="A0A2X0IGG9"/>
<dbReference type="GO" id="GO:0005886">
    <property type="term" value="C:plasma membrane"/>
    <property type="evidence" value="ECO:0007669"/>
    <property type="project" value="UniProtKB-SubCell"/>
</dbReference>
<dbReference type="GO" id="GO:0022857">
    <property type="term" value="F:transmembrane transporter activity"/>
    <property type="evidence" value="ECO:0007669"/>
    <property type="project" value="InterPro"/>
</dbReference>
<proteinExistence type="predicted"/>
<gene>
    <name evidence="7" type="ORF">DN069_20995</name>
</gene>
<dbReference type="SUPFAM" id="SSF103473">
    <property type="entry name" value="MFS general substrate transporter"/>
    <property type="match status" value="1"/>
</dbReference>
<keyword evidence="8" id="KW-1185">Reference proteome</keyword>
<evidence type="ECO:0000256" key="5">
    <source>
        <dbReference type="ARBA" id="ARBA00023136"/>
    </source>
</evidence>
<evidence type="ECO:0000313" key="8">
    <source>
        <dbReference type="Proteomes" id="UP000248889"/>
    </source>
</evidence>
<comment type="caution">
    <text evidence="7">The sequence shown here is derived from an EMBL/GenBank/DDBJ whole genome shotgun (WGS) entry which is preliminary data.</text>
</comment>
<organism evidence="7 8">
    <name type="scientific">Streptacidiphilus pinicola</name>
    <dbReference type="NCBI Taxonomy" id="2219663"/>
    <lineage>
        <taxon>Bacteria</taxon>
        <taxon>Bacillati</taxon>
        <taxon>Actinomycetota</taxon>
        <taxon>Actinomycetes</taxon>
        <taxon>Kitasatosporales</taxon>
        <taxon>Streptomycetaceae</taxon>
        <taxon>Streptacidiphilus</taxon>
    </lineage>
</organism>
<dbReference type="RefSeq" id="WP_111503072.1">
    <property type="nucleotide sequence ID" value="NZ_QKYN01000082.1"/>
</dbReference>
<dbReference type="InterPro" id="IPR036259">
    <property type="entry name" value="MFS_trans_sf"/>
</dbReference>
<dbReference type="Proteomes" id="UP000248889">
    <property type="component" value="Unassembled WGS sequence"/>
</dbReference>
<feature type="transmembrane region" description="Helical" evidence="6">
    <location>
        <begin position="69"/>
        <end position="90"/>
    </location>
</feature>
<feature type="transmembrane region" description="Helical" evidence="6">
    <location>
        <begin position="160"/>
        <end position="181"/>
    </location>
</feature>
<feature type="transmembrane region" description="Helical" evidence="6">
    <location>
        <begin position="338"/>
        <end position="356"/>
    </location>
</feature>
<dbReference type="InterPro" id="IPR011701">
    <property type="entry name" value="MFS"/>
</dbReference>
<feature type="transmembrane region" description="Helical" evidence="6">
    <location>
        <begin position="362"/>
        <end position="382"/>
    </location>
</feature>